<keyword evidence="10" id="KW-1185">Reference proteome</keyword>
<reference evidence="9" key="2">
    <citation type="submission" date="2020-09" db="EMBL/GenBank/DDBJ databases">
        <authorList>
            <person name="Sun Q."/>
            <person name="Zhou Y."/>
        </authorList>
    </citation>
    <scope>NUCLEOTIDE SEQUENCE</scope>
    <source>
        <strain evidence="9">CGMCC 1.15760</strain>
    </source>
</reference>
<evidence type="ECO:0000313" key="10">
    <source>
        <dbReference type="Proteomes" id="UP000616608"/>
    </source>
</evidence>
<keyword evidence="3" id="KW-1003">Cell membrane</keyword>
<keyword evidence="5 8" id="KW-1133">Transmembrane helix</keyword>
<dbReference type="InterPro" id="IPR045324">
    <property type="entry name" value="Small_multidrug_res"/>
</dbReference>
<comment type="similarity">
    <text evidence="7">Belongs to the drug/metabolite transporter (DMT) superfamily. Small multidrug resistance (SMR) (TC 2.A.7.1) family.</text>
</comment>
<feature type="transmembrane region" description="Helical" evidence="8">
    <location>
        <begin position="29"/>
        <end position="51"/>
    </location>
</feature>
<dbReference type="GO" id="GO:0005886">
    <property type="term" value="C:plasma membrane"/>
    <property type="evidence" value="ECO:0007669"/>
    <property type="project" value="UniProtKB-SubCell"/>
</dbReference>
<gene>
    <name evidence="9" type="ORF">GCM10007425_01540</name>
</gene>
<name>A0A917D6Y6_9BACI</name>
<evidence type="ECO:0000313" key="9">
    <source>
        <dbReference type="EMBL" id="GGG10930.1"/>
    </source>
</evidence>
<feature type="transmembrane region" description="Helical" evidence="8">
    <location>
        <begin position="84"/>
        <end position="103"/>
    </location>
</feature>
<accession>A0A917D6Y6</accession>
<dbReference type="Pfam" id="PF00893">
    <property type="entry name" value="Multi_Drug_Res"/>
    <property type="match status" value="1"/>
</dbReference>
<proteinExistence type="inferred from homology"/>
<evidence type="ECO:0000256" key="2">
    <source>
        <dbReference type="ARBA" id="ARBA00022448"/>
    </source>
</evidence>
<keyword evidence="6 8" id="KW-0472">Membrane</keyword>
<evidence type="ECO:0000256" key="3">
    <source>
        <dbReference type="ARBA" id="ARBA00022475"/>
    </source>
</evidence>
<keyword evidence="2" id="KW-0813">Transport</keyword>
<comment type="subcellular location">
    <subcellularLocation>
        <location evidence="1 7">Cell membrane</location>
        <topology evidence="1 7">Multi-pass membrane protein</topology>
    </subcellularLocation>
</comment>
<dbReference type="PANTHER" id="PTHR30561">
    <property type="entry name" value="SMR FAMILY PROTON-DEPENDENT DRUG EFFLUX TRANSPORTER SUGE"/>
    <property type="match status" value="1"/>
</dbReference>
<evidence type="ECO:0000256" key="6">
    <source>
        <dbReference type="ARBA" id="ARBA00023136"/>
    </source>
</evidence>
<dbReference type="Gene3D" id="1.10.3730.20">
    <property type="match status" value="1"/>
</dbReference>
<protein>
    <submittedName>
        <fullName evidence="9">Quaternary ammonium compound efflux SMR transporter QacH</fullName>
    </submittedName>
</protein>
<comment type="caution">
    <text evidence="9">The sequence shown here is derived from an EMBL/GenBank/DDBJ whole genome shotgun (WGS) entry which is preliminary data.</text>
</comment>
<dbReference type="InterPro" id="IPR000390">
    <property type="entry name" value="Small_drug/metabolite_transptr"/>
</dbReference>
<dbReference type="InterPro" id="IPR037185">
    <property type="entry name" value="EmrE-like"/>
</dbReference>
<keyword evidence="4 7" id="KW-0812">Transmembrane</keyword>
<dbReference type="AlphaFoldDB" id="A0A917D6Y6"/>
<reference evidence="9" key="1">
    <citation type="journal article" date="2014" name="Int. J. Syst. Evol. Microbiol.">
        <title>Complete genome sequence of Corynebacterium casei LMG S-19264T (=DSM 44701T), isolated from a smear-ripened cheese.</title>
        <authorList>
            <consortium name="US DOE Joint Genome Institute (JGI-PGF)"/>
            <person name="Walter F."/>
            <person name="Albersmeier A."/>
            <person name="Kalinowski J."/>
            <person name="Ruckert C."/>
        </authorList>
    </citation>
    <scope>NUCLEOTIDE SEQUENCE</scope>
    <source>
        <strain evidence="9">CGMCC 1.15760</strain>
    </source>
</reference>
<evidence type="ECO:0000256" key="7">
    <source>
        <dbReference type="RuleBase" id="RU003942"/>
    </source>
</evidence>
<organism evidence="9 10">
    <name type="scientific">Lysinibacillus alkalisoli</name>
    <dbReference type="NCBI Taxonomy" id="1911548"/>
    <lineage>
        <taxon>Bacteria</taxon>
        <taxon>Bacillati</taxon>
        <taxon>Bacillota</taxon>
        <taxon>Bacilli</taxon>
        <taxon>Bacillales</taxon>
        <taxon>Bacillaceae</taxon>
        <taxon>Lysinibacillus</taxon>
    </lineage>
</organism>
<dbReference type="PANTHER" id="PTHR30561:SF1">
    <property type="entry name" value="MULTIDRUG TRANSPORTER EMRE"/>
    <property type="match status" value="1"/>
</dbReference>
<dbReference type="Proteomes" id="UP000616608">
    <property type="component" value="Unassembled WGS sequence"/>
</dbReference>
<dbReference type="RefSeq" id="WP_188613104.1">
    <property type="nucleotide sequence ID" value="NZ_BMJT01000001.1"/>
</dbReference>
<evidence type="ECO:0000256" key="1">
    <source>
        <dbReference type="ARBA" id="ARBA00004651"/>
    </source>
</evidence>
<dbReference type="FunFam" id="1.10.3730.20:FF:000001">
    <property type="entry name" value="Quaternary ammonium compound resistance transporter SugE"/>
    <property type="match status" value="1"/>
</dbReference>
<evidence type="ECO:0000256" key="4">
    <source>
        <dbReference type="ARBA" id="ARBA00022692"/>
    </source>
</evidence>
<sequence>MSFVYLVIAIVFEVIGSSLLKKTHKFTKIVPTISMLISYGAAFYFLALALYELPLGFSYAIWSGLGTALTAIVGVIVYKEVMNVAKLLGLLLIIIGVAILNLAV</sequence>
<feature type="transmembrane region" description="Helical" evidence="8">
    <location>
        <begin position="57"/>
        <end position="77"/>
    </location>
</feature>
<evidence type="ECO:0000256" key="8">
    <source>
        <dbReference type="SAM" id="Phobius"/>
    </source>
</evidence>
<dbReference type="SUPFAM" id="SSF103481">
    <property type="entry name" value="Multidrug resistance efflux transporter EmrE"/>
    <property type="match status" value="1"/>
</dbReference>
<dbReference type="EMBL" id="BMJT01000001">
    <property type="protein sequence ID" value="GGG10930.1"/>
    <property type="molecule type" value="Genomic_DNA"/>
</dbReference>
<dbReference type="GO" id="GO:0022857">
    <property type="term" value="F:transmembrane transporter activity"/>
    <property type="evidence" value="ECO:0007669"/>
    <property type="project" value="InterPro"/>
</dbReference>
<evidence type="ECO:0000256" key="5">
    <source>
        <dbReference type="ARBA" id="ARBA00022989"/>
    </source>
</evidence>